<dbReference type="EMBL" id="JAXCGZ010013240">
    <property type="protein sequence ID" value="KAK7073200.1"/>
    <property type="molecule type" value="Genomic_DNA"/>
</dbReference>
<evidence type="ECO:0000313" key="2">
    <source>
        <dbReference type="EMBL" id="KAK7073200.1"/>
    </source>
</evidence>
<name>A0AAN8WVQ8_HALRR</name>
<organism evidence="2 3">
    <name type="scientific">Halocaridina rubra</name>
    <name type="common">Hawaiian red shrimp</name>
    <dbReference type="NCBI Taxonomy" id="373956"/>
    <lineage>
        <taxon>Eukaryota</taxon>
        <taxon>Metazoa</taxon>
        <taxon>Ecdysozoa</taxon>
        <taxon>Arthropoda</taxon>
        <taxon>Crustacea</taxon>
        <taxon>Multicrustacea</taxon>
        <taxon>Malacostraca</taxon>
        <taxon>Eumalacostraca</taxon>
        <taxon>Eucarida</taxon>
        <taxon>Decapoda</taxon>
        <taxon>Pleocyemata</taxon>
        <taxon>Caridea</taxon>
        <taxon>Atyoidea</taxon>
        <taxon>Atyidae</taxon>
        <taxon>Halocaridina</taxon>
    </lineage>
</organism>
<gene>
    <name evidence="2" type="ORF">SK128_003502</name>
</gene>
<evidence type="ECO:0000313" key="3">
    <source>
        <dbReference type="Proteomes" id="UP001381693"/>
    </source>
</evidence>
<protein>
    <submittedName>
        <fullName evidence="2">Uncharacterized protein</fullName>
    </submittedName>
</protein>
<dbReference type="AlphaFoldDB" id="A0AAN8WVQ8"/>
<feature type="region of interest" description="Disordered" evidence="1">
    <location>
        <begin position="1"/>
        <end position="22"/>
    </location>
</feature>
<sequence>MPNDSTTKENLENTGNVCLDDEPHPARYIIRGHDVEEIWQTHHCASSSDSHTQLYRGLGTNIHKSTNVKLPVSPAKITVTRTNRLELKEVISSDENSADGKRS</sequence>
<proteinExistence type="predicted"/>
<keyword evidence="3" id="KW-1185">Reference proteome</keyword>
<reference evidence="2 3" key="1">
    <citation type="submission" date="2023-11" db="EMBL/GenBank/DDBJ databases">
        <title>Halocaridina rubra genome assembly.</title>
        <authorList>
            <person name="Smith C."/>
        </authorList>
    </citation>
    <scope>NUCLEOTIDE SEQUENCE [LARGE SCALE GENOMIC DNA]</scope>
    <source>
        <strain evidence="2">EP-1</strain>
        <tissue evidence="2">Whole</tissue>
    </source>
</reference>
<dbReference type="Proteomes" id="UP001381693">
    <property type="component" value="Unassembled WGS sequence"/>
</dbReference>
<comment type="caution">
    <text evidence="2">The sequence shown here is derived from an EMBL/GenBank/DDBJ whole genome shotgun (WGS) entry which is preliminary data.</text>
</comment>
<feature type="compositionally biased region" description="Basic and acidic residues" evidence="1">
    <location>
        <begin position="1"/>
        <end position="11"/>
    </location>
</feature>
<evidence type="ECO:0000256" key="1">
    <source>
        <dbReference type="SAM" id="MobiDB-lite"/>
    </source>
</evidence>
<accession>A0AAN8WVQ8</accession>